<reference evidence="2 3" key="1">
    <citation type="journal article" date="2015" name="Genome Announc.">
        <title>Expanding the biotechnology potential of lactobacilli through comparative genomics of 213 strains and associated genera.</title>
        <authorList>
            <person name="Sun Z."/>
            <person name="Harris H.M."/>
            <person name="McCann A."/>
            <person name="Guo C."/>
            <person name="Argimon S."/>
            <person name="Zhang W."/>
            <person name="Yang X."/>
            <person name="Jeffery I.B."/>
            <person name="Cooney J.C."/>
            <person name="Kagawa T.F."/>
            <person name="Liu W."/>
            <person name="Song Y."/>
            <person name="Salvetti E."/>
            <person name="Wrobel A."/>
            <person name="Rasinkangas P."/>
            <person name="Parkhill J."/>
            <person name="Rea M.C."/>
            <person name="O'Sullivan O."/>
            <person name="Ritari J."/>
            <person name="Douillard F.P."/>
            <person name="Paul Ross R."/>
            <person name="Yang R."/>
            <person name="Briner A.E."/>
            <person name="Felis G.E."/>
            <person name="de Vos W.M."/>
            <person name="Barrangou R."/>
            <person name="Klaenhammer T.R."/>
            <person name="Caufield P.W."/>
            <person name="Cui Y."/>
            <person name="Zhang H."/>
            <person name="O'Toole P.W."/>
        </authorList>
    </citation>
    <scope>NUCLEOTIDE SEQUENCE [LARGE SCALE GENOMIC DNA]</scope>
    <source>
        <strain evidence="2 3">DSM 23037</strain>
    </source>
</reference>
<dbReference type="EMBL" id="AYZL01000008">
    <property type="protein sequence ID" value="KRN04655.1"/>
    <property type="molecule type" value="Genomic_DNA"/>
</dbReference>
<keyword evidence="1" id="KW-0812">Transmembrane</keyword>
<gene>
    <name evidence="2" type="ORF">FC86_GL000103</name>
</gene>
<dbReference type="Proteomes" id="UP000051378">
    <property type="component" value="Unassembled WGS sequence"/>
</dbReference>
<dbReference type="AlphaFoldDB" id="A0A0R2DKJ8"/>
<dbReference type="STRING" id="1423744.FC86_GL000103"/>
<sequence length="66" mass="7730">MGGFLWVFASGSFDFFQKSLHLKQKTNYESEWKLSTIGKEHKWFFLQPGITLLVISVIFLIIDTLF</sequence>
<feature type="transmembrane region" description="Helical" evidence="1">
    <location>
        <begin position="43"/>
        <end position="62"/>
    </location>
</feature>
<evidence type="ECO:0008006" key="4">
    <source>
        <dbReference type="Google" id="ProtNLM"/>
    </source>
</evidence>
<accession>A0A0R2DKJ8</accession>
<evidence type="ECO:0000313" key="3">
    <source>
        <dbReference type="Proteomes" id="UP000051378"/>
    </source>
</evidence>
<comment type="caution">
    <text evidence="2">The sequence shown here is derived from an EMBL/GenBank/DDBJ whole genome shotgun (WGS) entry which is preliminary data.</text>
</comment>
<evidence type="ECO:0000313" key="2">
    <source>
        <dbReference type="EMBL" id="KRN04655.1"/>
    </source>
</evidence>
<dbReference type="PATRIC" id="fig|1423744.4.peg.106"/>
<name>A0A0R2DKJ8_9LACO</name>
<organism evidence="2 3">
    <name type="scientific">Holzapfeliella floricola DSM 23037 = JCM 16512</name>
    <dbReference type="NCBI Taxonomy" id="1423744"/>
    <lineage>
        <taxon>Bacteria</taxon>
        <taxon>Bacillati</taxon>
        <taxon>Bacillota</taxon>
        <taxon>Bacilli</taxon>
        <taxon>Lactobacillales</taxon>
        <taxon>Lactobacillaceae</taxon>
        <taxon>Holzapfeliella</taxon>
    </lineage>
</organism>
<keyword evidence="3" id="KW-1185">Reference proteome</keyword>
<keyword evidence="1" id="KW-0472">Membrane</keyword>
<keyword evidence="1" id="KW-1133">Transmembrane helix</keyword>
<protein>
    <recommendedName>
        <fullName evidence="4">DUF3899 domain-containing protein</fullName>
    </recommendedName>
</protein>
<evidence type="ECO:0000256" key="1">
    <source>
        <dbReference type="SAM" id="Phobius"/>
    </source>
</evidence>
<proteinExistence type="predicted"/>